<name>A0A4P6F8F9_9MICO</name>
<dbReference type="Proteomes" id="UP000292118">
    <property type="component" value="Chromosome"/>
</dbReference>
<accession>A0A4P6F8F9</accession>
<dbReference type="GO" id="GO:0004519">
    <property type="term" value="F:endonuclease activity"/>
    <property type="evidence" value="ECO:0007669"/>
    <property type="project" value="UniProtKB-KW"/>
</dbReference>
<evidence type="ECO:0000313" key="3">
    <source>
        <dbReference type="Proteomes" id="UP000292118"/>
    </source>
</evidence>
<gene>
    <name evidence="2" type="ORF">ET471_08050</name>
</gene>
<keyword evidence="2" id="KW-0255">Endonuclease</keyword>
<protein>
    <submittedName>
        <fullName evidence="2">HNH endonuclease</fullName>
    </submittedName>
</protein>
<dbReference type="Gene3D" id="3.90.75.10">
    <property type="entry name" value="Homing Intron 3 (I-ppo) Encoded Endonuclease, Chain A"/>
    <property type="match status" value="1"/>
</dbReference>
<organism evidence="2 3">
    <name type="scientific">Xylanimonas protaetiae</name>
    <dbReference type="NCBI Taxonomy" id="2509457"/>
    <lineage>
        <taxon>Bacteria</taxon>
        <taxon>Bacillati</taxon>
        <taxon>Actinomycetota</taxon>
        <taxon>Actinomycetes</taxon>
        <taxon>Micrococcales</taxon>
        <taxon>Promicromonosporaceae</taxon>
        <taxon>Xylanimonas</taxon>
    </lineage>
</organism>
<dbReference type="OrthoDB" id="3732358at2"/>
<proteinExistence type="predicted"/>
<keyword evidence="3" id="KW-1185">Reference proteome</keyword>
<dbReference type="AlphaFoldDB" id="A0A4P6F8F9"/>
<evidence type="ECO:0000259" key="1">
    <source>
        <dbReference type="Pfam" id="PF13392"/>
    </source>
</evidence>
<dbReference type="InterPro" id="IPR044930">
    <property type="entry name" value="Homing_endonuclease_His-Me"/>
</dbReference>
<dbReference type="EMBL" id="CP035493">
    <property type="protein sequence ID" value="QAY71796.1"/>
    <property type="molecule type" value="Genomic_DNA"/>
</dbReference>
<dbReference type="Pfam" id="PF13392">
    <property type="entry name" value="HNH_3"/>
    <property type="match status" value="1"/>
</dbReference>
<dbReference type="SUPFAM" id="SSF54060">
    <property type="entry name" value="His-Me finger endonucleases"/>
    <property type="match status" value="1"/>
</dbReference>
<reference evidence="2 3" key="1">
    <citation type="submission" date="2019-01" db="EMBL/GenBank/DDBJ databases">
        <title>Genome sequencing of strain FW10M-9.</title>
        <authorList>
            <person name="Heo J."/>
            <person name="Kim S.-J."/>
            <person name="Kim J.-S."/>
            <person name="Hong S.-B."/>
            <person name="Kwon S.-W."/>
        </authorList>
    </citation>
    <scope>NUCLEOTIDE SEQUENCE [LARGE SCALE GENOMIC DNA]</scope>
    <source>
        <strain evidence="2 3">FW10M-9</strain>
    </source>
</reference>
<keyword evidence="2" id="KW-0378">Hydrolase</keyword>
<dbReference type="KEGG" id="xya:ET471_08050"/>
<dbReference type="InterPro" id="IPR044925">
    <property type="entry name" value="His-Me_finger_sf"/>
</dbReference>
<dbReference type="InterPro" id="IPR003615">
    <property type="entry name" value="HNH_nuc"/>
</dbReference>
<sequence length="160" mass="18502">MSWCGRRASVRGLCKAHNARVRAGFDPRVPASEARFFIHVTEQDDGCWAFDHVDPRTGYATFRQQRAHRWAYEFFHGPIPDGLHLDHLCANRRCVNPDHLDPVTVAVNNRRQKASLDTCKHGHPWTPSNTYIHPQRGHRQCRACRANASRRQRRLSLSRS</sequence>
<feature type="domain" description="HNH nuclease" evidence="1">
    <location>
        <begin position="66"/>
        <end position="110"/>
    </location>
</feature>
<evidence type="ECO:0000313" key="2">
    <source>
        <dbReference type="EMBL" id="QAY71796.1"/>
    </source>
</evidence>
<keyword evidence="2" id="KW-0540">Nuclease</keyword>